<protein>
    <submittedName>
        <fullName evidence="1">Uncharacterized protein</fullName>
    </submittedName>
</protein>
<organism evidence="1 2">
    <name type="scientific">Pochonia chlamydosporia 170</name>
    <dbReference type="NCBI Taxonomy" id="1380566"/>
    <lineage>
        <taxon>Eukaryota</taxon>
        <taxon>Fungi</taxon>
        <taxon>Dikarya</taxon>
        <taxon>Ascomycota</taxon>
        <taxon>Pezizomycotina</taxon>
        <taxon>Sordariomycetes</taxon>
        <taxon>Hypocreomycetidae</taxon>
        <taxon>Hypocreales</taxon>
        <taxon>Clavicipitaceae</taxon>
        <taxon>Pochonia</taxon>
    </lineage>
</organism>
<dbReference type="Proteomes" id="UP000078397">
    <property type="component" value="Unassembled WGS sequence"/>
</dbReference>
<keyword evidence="2" id="KW-1185">Reference proteome</keyword>
<proteinExistence type="predicted"/>
<evidence type="ECO:0000313" key="2">
    <source>
        <dbReference type="Proteomes" id="UP000078397"/>
    </source>
</evidence>
<sequence length="158" mass="17579">MVDTKWPPGCFHGPVIPGRFSFAHRTFDRCSNRCALLCLALQRAHSPSHVLARFIAYYFHLLESQSRSEPSLRVLDKREKHVQETSCLPNRLVLPFLSTKAQNTQLPAALNQSCSASQGFSESDLTRQSLHPRSQAISCEARSLAASALVPSFSSPRN</sequence>
<evidence type="ECO:0000313" key="1">
    <source>
        <dbReference type="EMBL" id="OWT42772.1"/>
    </source>
</evidence>
<name>A0A219AQB1_METCM</name>
<dbReference type="RefSeq" id="XP_022285248.1">
    <property type="nucleotide sequence ID" value="XM_022429688.1"/>
</dbReference>
<dbReference type="AlphaFoldDB" id="A0A219AQB1"/>
<dbReference type="EMBL" id="LSBJ02000006">
    <property type="protein sequence ID" value="OWT42772.1"/>
    <property type="molecule type" value="Genomic_DNA"/>
</dbReference>
<dbReference type="KEGG" id="pchm:VFPPC_18027"/>
<accession>A0A219AQB1</accession>
<dbReference type="GeneID" id="33936903"/>
<gene>
    <name evidence="1" type="ORF">VFPPC_18027</name>
</gene>
<comment type="caution">
    <text evidence="1">The sequence shown here is derived from an EMBL/GenBank/DDBJ whole genome shotgun (WGS) entry which is preliminary data.</text>
</comment>
<reference evidence="1 2" key="1">
    <citation type="journal article" date="2016" name="PLoS Pathog.">
        <title>Biosynthesis of antibiotic leucinostatins in bio-control fungus Purpureocillium lilacinum and their inhibition on phytophthora revealed by genome mining.</title>
        <authorList>
            <person name="Wang G."/>
            <person name="Liu Z."/>
            <person name="Lin R."/>
            <person name="Li E."/>
            <person name="Mao Z."/>
            <person name="Ling J."/>
            <person name="Yang Y."/>
            <person name="Yin W.B."/>
            <person name="Xie B."/>
        </authorList>
    </citation>
    <scope>NUCLEOTIDE SEQUENCE [LARGE SCALE GENOMIC DNA]</scope>
    <source>
        <strain evidence="1">170</strain>
    </source>
</reference>